<comment type="cofactor">
    <cofactor evidence="1">
        <name>Co(2+)</name>
        <dbReference type="ChEBI" id="CHEBI:48828"/>
    </cofactor>
</comment>
<evidence type="ECO:0000256" key="14">
    <source>
        <dbReference type="ARBA" id="ARBA00023180"/>
    </source>
</evidence>
<evidence type="ECO:0000256" key="19">
    <source>
        <dbReference type="ARBA" id="ARBA00023326"/>
    </source>
</evidence>
<evidence type="ECO:0000256" key="10">
    <source>
        <dbReference type="ARBA" id="ARBA00022729"/>
    </source>
</evidence>
<dbReference type="GO" id="GO:0006032">
    <property type="term" value="P:chitin catabolic process"/>
    <property type="evidence" value="ECO:0007669"/>
    <property type="project" value="UniProtKB-KW"/>
</dbReference>
<evidence type="ECO:0000313" key="26">
    <source>
        <dbReference type="Proteomes" id="UP000605846"/>
    </source>
</evidence>
<dbReference type="Pfam" id="PF01522">
    <property type="entry name" value="Polysacc_deac_1"/>
    <property type="match status" value="1"/>
</dbReference>
<gene>
    <name evidence="25" type="ORF">EC973_001602</name>
</gene>
<keyword evidence="11" id="KW-0378">Hydrolase</keyword>
<keyword evidence="16" id="KW-0170">Cobalt</keyword>
<keyword evidence="18" id="KW-0961">Cell wall biogenesis/degradation</keyword>
<evidence type="ECO:0000256" key="22">
    <source>
        <dbReference type="SAM" id="MobiDB-lite"/>
    </source>
</evidence>
<feature type="domain" description="NodB homology" evidence="24">
    <location>
        <begin position="149"/>
        <end position="344"/>
    </location>
</feature>
<evidence type="ECO:0000256" key="4">
    <source>
        <dbReference type="ARBA" id="ARBA00010973"/>
    </source>
</evidence>
<evidence type="ECO:0000256" key="13">
    <source>
        <dbReference type="ARBA" id="ARBA00023136"/>
    </source>
</evidence>
<evidence type="ECO:0000256" key="3">
    <source>
        <dbReference type="ARBA" id="ARBA00004609"/>
    </source>
</evidence>
<dbReference type="AlphaFoldDB" id="A0A8H7EM92"/>
<evidence type="ECO:0000256" key="20">
    <source>
        <dbReference type="ARBA" id="ARBA00024056"/>
    </source>
</evidence>
<dbReference type="OrthoDB" id="407355at2759"/>
<evidence type="ECO:0000256" key="1">
    <source>
        <dbReference type="ARBA" id="ARBA00001941"/>
    </source>
</evidence>
<dbReference type="PANTHER" id="PTHR10587:SF98">
    <property type="entry name" value="CHITIN DEACETYLASE"/>
    <property type="match status" value="1"/>
</dbReference>
<accession>A0A8H7EM92</accession>
<evidence type="ECO:0000259" key="24">
    <source>
        <dbReference type="PROSITE" id="PS51677"/>
    </source>
</evidence>
<evidence type="ECO:0000256" key="2">
    <source>
        <dbReference type="ARBA" id="ARBA00004191"/>
    </source>
</evidence>
<comment type="similarity">
    <text evidence="4">Belongs to the polysaccharide deacetylase family.</text>
</comment>
<feature type="region of interest" description="Disordered" evidence="22">
    <location>
        <begin position="372"/>
        <end position="401"/>
    </location>
</feature>
<keyword evidence="8" id="KW-0336">GPI-anchor</keyword>
<dbReference type="PROSITE" id="PS51677">
    <property type="entry name" value="NODB"/>
    <property type="match status" value="1"/>
</dbReference>
<dbReference type="EC" id="3.5.1.41" evidence="20"/>
<dbReference type="EMBL" id="JABAYA010000139">
    <property type="protein sequence ID" value="KAF7723818.1"/>
    <property type="molecule type" value="Genomic_DNA"/>
</dbReference>
<dbReference type="PANTHER" id="PTHR10587">
    <property type="entry name" value="GLYCOSYL TRANSFERASE-RELATED"/>
    <property type="match status" value="1"/>
</dbReference>
<evidence type="ECO:0000256" key="18">
    <source>
        <dbReference type="ARBA" id="ARBA00023316"/>
    </source>
</evidence>
<protein>
    <recommendedName>
        <fullName evidence="20">chitin deacetylase</fullName>
        <ecNumber evidence="20">3.5.1.41</ecNumber>
    </recommendedName>
</protein>
<sequence>MVWTSTTTVLSFAAALAGVNAATTNFSSPVDPTKIEIPNIPQTTSLDPTQQCTYYAPPVPINAAEWPELWKLATSNGMNKTAEFQNLYKSIDWSKAPNIPVRKLKPDGGVDTTGYDVAKDPDCWWTTSQCVKPKLAGVNPDIYKCPEPDTWGLTFDDGPNCSHNAFYDYLAENKQKASMFYIGTNVINWPYGAMRGVKDGHHLAGHTWSHHLMTTLTNEEVLAELYYTQKAIKYVTGVTPLHWRPAQGDLDDRVRWIATQLNLTAIIWNLDTDDWAANVMAGVTEDTVNKHYEDFIAMGKNGTFKNDGNIVLAHEINNMTMSFALKHYPEIKKAYKHVVDVATCMNISHPYLEQNVAFPDFATATGSKSAAASGSGSNAASGSASGSGSKPGASTGSQTNNPQNGAASVSLNAPLFLAALLGLLVIV</sequence>
<evidence type="ECO:0000256" key="8">
    <source>
        <dbReference type="ARBA" id="ARBA00022622"/>
    </source>
</evidence>
<organism evidence="25 26">
    <name type="scientific">Apophysomyces ossiformis</name>
    <dbReference type="NCBI Taxonomy" id="679940"/>
    <lineage>
        <taxon>Eukaryota</taxon>
        <taxon>Fungi</taxon>
        <taxon>Fungi incertae sedis</taxon>
        <taxon>Mucoromycota</taxon>
        <taxon>Mucoromycotina</taxon>
        <taxon>Mucoromycetes</taxon>
        <taxon>Mucorales</taxon>
        <taxon>Mucorineae</taxon>
        <taxon>Mucoraceae</taxon>
        <taxon>Apophysomyces</taxon>
    </lineage>
</organism>
<dbReference type="GO" id="GO:0071555">
    <property type="term" value="P:cell wall organization"/>
    <property type="evidence" value="ECO:0007669"/>
    <property type="project" value="UniProtKB-KW"/>
</dbReference>
<feature type="compositionally biased region" description="Low complexity" evidence="22">
    <location>
        <begin position="372"/>
        <end position="397"/>
    </location>
</feature>
<name>A0A8H7EM92_9FUNG</name>
<dbReference type="GO" id="GO:0005886">
    <property type="term" value="C:plasma membrane"/>
    <property type="evidence" value="ECO:0007669"/>
    <property type="project" value="UniProtKB-SubCell"/>
</dbReference>
<keyword evidence="17" id="KW-0449">Lipoprotein</keyword>
<dbReference type="GO" id="GO:0000272">
    <property type="term" value="P:polysaccharide catabolic process"/>
    <property type="evidence" value="ECO:0007669"/>
    <property type="project" value="UniProtKB-KW"/>
</dbReference>
<evidence type="ECO:0000256" key="11">
    <source>
        <dbReference type="ARBA" id="ARBA00022801"/>
    </source>
</evidence>
<dbReference type="Proteomes" id="UP000605846">
    <property type="component" value="Unassembled WGS sequence"/>
</dbReference>
<evidence type="ECO:0000256" key="6">
    <source>
        <dbReference type="ARBA" id="ARBA00022512"/>
    </source>
</evidence>
<dbReference type="FunFam" id="3.20.20.370:FF:000004">
    <property type="entry name" value="Related to Chitin deacetylase"/>
    <property type="match status" value="1"/>
</dbReference>
<keyword evidence="13" id="KW-0472">Membrane</keyword>
<evidence type="ECO:0000256" key="15">
    <source>
        <dbReference type="ARBA" id="ARBA00023277"/>
    </source>
</evidence>
<keyword evidence="15" id="KW-0119">Carbohydrate metabolism</keyword>
<evidence type="ECO:0000256" key="23">
    <source>
        <dbReference type="SAM" id="SignalP"/>
    </source>
</evidence>
<evidence type="ECO:0000256" key="21">
    <source>
        <dbReference type="ARBA" id="ARBA00048494"/>
    </source>
</evidence>
<evidence type="ECO:0000256" key="5">
    <source>
        <dbReference type="ARBA" id="ARBA00022475"/>
    </source>
</evidence>
<evidence type="ECO:0000256" key="12">
    <source>
        <dbReference type="ARBA" id="ARBA00023024"/>
    </source>
</evidence>
<evidence type="ECO:0000256" key="9">
    <source>
        <dbReference type="ARBA" id="ARBA00022723"/>
    </source>
</evidence>
<proteinExistence type="inferred from homology"/>
<feature type="signal peptide" evidence="23">
    <location>
        <begin position="1"/>
        <end position="21"/>
    </location>
</feature>
<evidence type="ECO:0000256" key="7">
    <source>
        <dbReference type="ARBA" id="ARBA00022525"/>
    </source>
</evidence>
<dbReference type="InterPro" id="IPR011330">
    <property type="entry name" value="Glyco_hydro/deAcase_b/a-brl"/>
</dbReference>
<reference evidence="25" key="1">
    <citation type="submission" date="2020-01" db="EMBL/GenBank/DDBJ databases">
        <title>Genome Sequencing of Three Apophysomyces-Like Fungal Strains Confirms a Novel Fungal Genus in the Mucoromycota with divergent Burkholderia-like Endosymbiotic Bacteria.</title>
        <authorList>
            <person name="Stajich J.E."/>
            <person name="Macias A.M."/>
            <person name="Carter-House D."/>
            <person name="Lovett B."/>
            <person name="Kasson L.R."/>
            <person name="Berry K."/>
            <person name="Grigoriev I."/>
            <person name="Chang Y."/>
            <person name="Spatafora J."/>
            <person name="Kasson M.T."/>
        </authorList>
    </citation>
    <scope>NUCLEOTIDE SEQUENCE</scope>
    <source>
        <strain evidence="25">NRRL A-21654</strain>
    </source>
</reference>
<evidence type="ECO:0000256" key="17">
    <source>
        <dbReference type="ARBA" id="ARBA00023288"/>
    </source>
</evidence>
<comment type="subcellular location">
    <subcellularLocation>
        <location evidence="3">Cell membrane</location>
        <topology evidence="3">Lipid-anchor</topology>
        <topology evidence="3">GPI-anchor</topology>
    </subcellularLocation>
    <subcellularLocation>
        <location evidence="2">Secreted</location>
        <location evidence="2">Cell wall</location>
    </subcellularLocation>
</comment>
<keyword evidence="19" id="KW-0624">Polysaccharide degradation</keyword>
<dbReference type="GO" id="GO:0004099">
    <property type="term" value="F:chitin deacetylase activity"/>
    <property type="evidence" value="ECO:0007669"/>
    <property type="project" value="UniProtKB-EC"/>
</dbReference>
<dbReference type="Gene3D" id="3.20.20.370">
    <property type="entry name" value="Glycoside hydrolase/deacetylase"/>
    <property type="match status" value="1"/>
</dbReference>
<comment type="caution">
    <text evidence="25">The sequence shown here is derived from an EMBL/GenBank/DDBJ whole genome shotgun (WGS) entry which is preliminary data.</text>
</comment>
<evidence type="ECO:0000256" key="16">
    <source>
        <dbReference type="ARBA" id="ARBA00023285"/>
    </source>
</evidence>
<keyword evidence="12" id="KW-0146">Chitin degradation</keyword>
<keyword evidence="26" id="KW-1185">Reference proteome</keyword>
<keyword evidence="10 23" id="KW-0732">Signal</keyword>
<dbReference type="GO" id="GO:0009272">
    <property type="term" value="P:fungal-type cell wall biogenesis"/>
    <property type="evidence" value="ECO:0007669"/>
    <property type="project" value="UniProtKB-ARBA"/>
</dbReference>
<dbReference type="GO" id="GO:0098552">
    <property type="term" value="C:side of membrane"/>
    <property type="evidence" value="ECO:0007669"/>
    <property type="project" value="UniProtKB-KW"/>
</dbReference>
<dbReference type="GO" id="GO:0046872">
    <property type="term" value="F:metal ion binding"/>
    <property type="evidence" value="ECO:0007669"/>
    <property type="project" value="UniProtKB-KW"/>
</dbReference>
<keyword evidence="7" id="KW-0964">Secreted</keyword>
<dbReference type="InterPro" id="IPR002509">
    <property type="entry name" value="NODB_dom"/>
</dbReference>
<keyword evidence="9" id="KW-0479">Metal-binding</keyword>
<keyword evidence="5" id="KW-1003">Cell membrane</keyword>
<dbReference type="InterPro" id="IPR050248">
    <property type="entry name" value="Polysacc_deacetylase_ArnD"/>
</dbReference>
<evidence type="ECO:0000313" key="25">
    <source>
        <dbReference type="EMBL" id="KAF7723818.1"/>
    </source>
</evidence>
<feature type="chain" id="PRO_5034182479" description="chitin deacetylase" evidence="23">
    <location>
        <begin position="22"/>
        <end position="427"/>
    </location>
</feature>
<keyword evidence="6" id="KW-0134">Cell wall</keyword>
<dbReference type="SUPFAM" id="SSF88713">
    <property type="entry name" value="Glycoside hydrolase/deacetylase"/>
    <property type="match status" value="1"/>
</dbReference>
<keyword evidence="14" id="KW-0325">Glycoprotein</keyword>
<comment type="catalytic activity">
    <reaction evidence="21">
        <text>[(1-&gt;4)-N-acetyl-beta-D-glucosaminyl](n) + n H2O = chitosan + n acetate</text>
        <dbReference type="Rhea" id="RHEA:10464"/>
        <dbReference type="Rhea" id="RHEA-COMP:9593"/>
        <dbReference type="Rhea" id="RHEA-COMP:9597"/>
        <dbReference type="ChEBI" id="CHEBI:15377"/>
        <dbReference type="ChEBI" id="CHEBI:17029"/>
        <dbReference type="ChEBI" id="CHEBI:30089"/>
        <dbReference type="ChEBI" id="CHEBI:57704"/>
        <dbReference type="EC" id="3.5.1.41"/>
    </reaction>
    <physiologicalReaction direction="left-to-right" evidence="21">
        <dbReference type="Rhea" id="RHEA:10465"/>
    </physiologicalReaction>
</comment>